<gene>
    <name evidence="1" type="ORF">GN244_ATG20579</name>
    <name evidence="2" type="ORF">GN244_ATG20584</name>
</gene>
<proteinExistence type="predicted"/>
<dbReference type="AlphaFoldDB" id="A0A833RMH5"/>
<name>A0A833RMH5_PHYIN</name>
<protein>
    <submittedName>
        <fullName evidence="1">Uncharacterized protein</fullName>
    </submittedName>
</protein>
<evidence type="ECO:0000313" key="2">
    <source>
        <dbReference type="EMBL" id="KAF4027781.1"/>
    </source>
</evidence>
<dbReference type="EMBL" id="WSZM01001293">
    <property type="protein sequence ID" value="KAF4027781.1"/>
    <property type="molecule type" value="Genomic_DNA"/>
</dbReference>
<evidence type="ECO:0000313" key="1">
    <source>
        <dbReference type="EMBL" id="KAF4027777.1"/>
    </source>
</evidence>
<keyword evidence="3" id="KW-1185">Reference proteome</keyword>
<accession>A0A833RMH5</accession>
<dbReference type="Proteomes" id="UP000602510">
    <property type="component" value="Unassembled WGS sequence"/>
</dbReference>
<organism evidence="1 3">
    <name type="scientific">Phytophthora infestans</name>
    <name type="common">Potato late blight agent</name>
    <name type="synonym">Botrytis infestans</name>
    <dbReference type="NCBI Taxonomy" id="4787"/>
    <lineage>
        <taxon>Eukaryota</taxon>
        <taxon>Sar</taxon>
        <taxon>Stramenopiles</taxon>
        <taxon>Oomycota</taxon>
        <taxon>Peronosporomycetes</taxon>
        <taxon>Peronosporales</taxon>
        <taxon>Peronosporaceae</taxon>
        <taxon>Phytophthora</taxon>
    </lineage>
</organism>
<dbReference type="EMBL" id="WSZM01001293">
    <property type="protein sequence ID" value="KAF4027777.1"/>
    <property type="molecule type" value="Genomic_DNA"/>
</dbReference>
<comment type="caution">
    <text evidence="1">The sequence shown here is derived from an EMBL/GenBank/DDBJ whole genome shotgun (WGS) entry which is preliminary data.</text>
</comment>
<sequence>MQDVARERVADIQREAPSSVFRVTPPDRNAIVSLVCTSWNSLTASIIVGRFARVGILCDTRVHEDEGDEANDEIPALVKELKKLGVVREEQGLTCDEDED</sequence>
<evidence type="ECO:0000313" key="3">
    <source>
        <dbReference type="Proteomes" id="UP000602510"/>
    </source>
</evidence>
<reference evidence="1" key="1">
    <citation type="submission" date="2020-04" db="EMBL/GenBank/DDBJ databases">
        <title>Hybrid Assembly of Korean Phytophthora infestans isolates.</title>
        <authorList>
            <person name="Prokchorchik M."/>
            <person name="Lee Y."/>
            <person name="Seo J."/>
            <person name="Cho J.-H."/>
            <person name="Park Y.-E."/>
            <person name="Jang D.-C."/>
            <person name="Im J.-S."/>
            <person name="Choi J.-G."/>
            <person name="Park H.-J."/>
            <person name="Lee G.-B."/>
            <person name="Lee Y.-G."/>
            <person name="Hong S.-Y."/>
            <person name="Cho K."/>
            <person name="Sohn K.H."/>
        </authorList>
    </citation>
    <scope>NUCLEOTIDE SEQUENCE</scope>
    <source>
        <strain evidence="1">KR_1_A1</strain>
    </source>
</reference>